<evidence type="ECO:0000256" key="1">
    <source>
        <dbReference type="SAM" id="MobiDB-lite"/>
    </source>
</evidence>
<name>A0A7S2TVH2_9EUKA</name>
<accession>A0A7S2TVH2</accession>
<dbReference type="AlphaFoldDB" id="A0A7S2TVH2"/>
<organism evidence="2">
    <name type="scientific">Lotharella oceanica</name>
    <dbReference type="NCBI Taxonomy" id="641309"/>
    <lineage>
        <taxon>Eukaryota</taxon>
        <taxon>Sar</taxon>
        <taxon>Rhizaria</taxon>
        <taxon>Cercozoa</taxon>
        <taxon>Chlorarachniophyceae</taxon>
        <taxon>Lotharella</taxon>
    </lineage>
</organism>
<sequence length="99" mass="10991">MHGRPATNLLLKSLAVVRSVSSQKHHFRPAIRDKQALACWFRDSRKGSSRISADWASSSSSSSQFSTSTSSSAWNASLQSFRAYMKRHFLSKSARLGSK</sequence>
<evidence type="ECO:0000313" key="2">
    <source>
        <dbReference type="EMBL" id="CAD9771002.1"/>
    </source>
</evidence>
<gene>
    <name evidence="2" type="ORF">LSP00402_LOCUS14991</name>
</gene>
<protein>
    <submittedName>
        <fullName evidence="2">Uncharacterized protein</fullName>
    </submittedName>
</protein>
<feature type="region of interest" description="Disordered" evidence="1">
    <location>
        <begin position="49"/>
        <end position="71"/>
    </location>
</feature>
<dbReference type="EMBL" id="HBHP01024101">
    <property type="protein sequence ID" value="CAD9771002.1"/>
    <property type="molecule type" value="Transcribed_RNA"/>
</dbReference>
<proteinExistence type="predicted"/>
<reference evidence="2" key="1">
    <citation type="submission" date="2021-01" db="EMBL/GenBank/DDBJ databases">
        <authorList>
            <person name="Corre E."/>
            <person name="Pelletier E."/>
            <person name="Niang G."/>
            <person name="Scheremetjew M."/>
            <person name="Finn R."/>
            <person name="Kale V."/>
            <person name="Holt S."/>
            <person name="Cochrane G."/>
            <person name="Meng A."/>
            <person name="Brown T."/>
            <person name="Cohen L."/>
        </authorList>
    </citation>
    <scope>NUCLEOTIDE SEQUENCE</scope>
    <source>
        <strain evidence="2">CCMP622</strain>
    </source>
</reference>